<feature type="region of interest" description="Disordered" evidence="1">
    <location>
        <begin position="40"/>
        <end position="73"/>
    </location>
</feature>
<accession>A0A0A9GV21</accession>
<sequence>MAAYASYRSSTTRRPAKWSRVVPSNVAMAPAERSRTWSTYRAMSSRPDPSSRISMRSSSWATSAAGSSSPPAI</sequence>
<name>A0A0A9GV21_ARUDO</name>
<feature type="compositionally biased region" description="Low complexity" evidence="1">
    <location>
        <begin position="43"/>
        <end position="73"/>
    </location>
</feature>
<reference evidence="2" key="2">
    <citation type="journal article" date="2015" name="Data Brief">
        <title>Shoot transcriptome of the giant reed, Arundo donax.</title>
        <authorList>
            <person name="Barrero R.A."/>
            <person name="Guerrero F.D."/>
            <person name="Moolhuijzen P."/>
            <person name="Goolsby J.A."/>
            <person name="Tidwell J."/>
            <person name="Bellgard S.E."/>
            <person name="Bellgard M.I."/>
        </authorList>
    </citation>
    <scope>NUCLEOTIDE SEQUENCE</scope>
    <source>
        <tissue evidence="2">Shoot tissue taken approximately 20 cm above the soil surface</tissue>
    </source>
</reference>
<dbReference type="AlphaFoldDB" id="A0A0A9GV21"/>
<reference evidence="2" key="1">
    <citation type="submission" date="2014-09" db="EMBL/GenBank/DDBJ databases">
        <authorList>
            <person name="Magalhaes I.L.F."/>
            <person name="Oliveira U."/>
            <person name="Santos F.R."/>
            <person name="Vidigal T.H.D.A."/>
            <person name="Brescovit A.D."/>
            <person name="Santos A.J."/>
        </authorList>
    </citation>
    <scope>NUCLEOTIDE SEQUENCE</scope>
    <source>
        <tissue evidence="2">Shoot tissue taken approximately 20 cm above the soil surface</tissue>
    </source>
</reference>
<evidence type="ECO:0000256" key="1">
    <source>
        <dbReference type="SAM" id="MobiDB-lite"/>
    </source>
</evidence>
<organism evidence="2">
    <name type="scientific">Arundo donax</name>
    <name type="common">Giant reed</name>
    <name type="synonym">Donax arundinaceus</name>
    <dbReference type="NCBI Taxonomy" id="35708"/>
    <lineage>
        <taxon>Eukaryota</taxon>
        <taxon>Viridiplantae</taxon>
        <taxon>Streptophyta</taxon>
        <taxon>Embryophyta</taxon>
        <taxon>Tracheophyta</taxon>
        <taxon>Spermatophyta</taxon>
        <taxon>Magnoliopsida</taxon>
        <taxon>Liliopsida</taxon>
        <taxon>Poales</taxon>
        <taxon>Poaceae</taxon>
        <taxon>PACMAD clade</taxon>
        <taxon>Arundinoideae</taxon>
        <taxon>Arundineae</taxon>
        <taxon>Arundo</taxon>
    </lineage>
</organism>
<evidence type="ECO:0000313" key="2">
    <source>
        <dbReference type="EMBL" id="JAE27384.1"/>
    </source>
</evidence>
<dbReference type="EMBL" id="GBRH01170512">
    <property type="protein sequence ID" value="JAE27384.1"/>
    <property type="molecule type" value="Transcribed_RNA"/>
</dbReference>
<proteinExistence type="predicted"/>
<protein>
    <submittedName>
        <fullName evidence="2">Uncharacterized protein</fullName>
    </submittedName>
</protein>